<gene>
    <name evidence="2" type="ORF">M427DRAFT_68154</name>
</gene>
<proteinExistence type="predicted"/>
<accession>A0A139AML0</accession>
<evidence type="ECO:0000313" key="3">
    <source>
        <dbReference type="Proteomes" id="UP000070544"/>
    </source>
</evidence>
<keyword evidence="3" id="KW-1185">Reference proteome</keyword>
<name>A0A139AML0_GONPJ</name>
<feature type="compositionally biased region" description="Basic and acidic residues" evidence="1">
    <location>
        <begin position="55"/>
        <end position="130"/>
    </location>
</feature>
<sequence length="197" mass="22656">MTWRLARFKQGLSSPQSVNVILTRRRSDFKGTHTTSDFYCKDEKRRKGHGKVEHKKYDEHKKVEDSHKKTGEHNKELDDYKKWDGDRKKDDEHTKGDDEWKKGGDRKKGVEYKKFEESRKKSEDKDDDKKKKGFVHDLIYTSIVGNKILDTLGLKNLRSSSLQASRGSVISQSMGAIGAPTWAGGDDDTCSESPWHP</sequence>
<evidence type="ECO:0000313" key="2">
    <source>
        <dbReference type="EMBL" id="KXS18011.1"/>
    </source>
</evidence>
<feature type="region of interest" description="Disordered" evidence="1">
    <location>
        <begin position="31"/>
        <end position="130"/>
    </location>
</feature>
<protein>
    <submittedName>
        <fullName evidence="2">Uncharacterized protein</fullName>
    </submittedName>
</protein>
<dbReference type="AlphaFoldDB" id="A0A139AML0"/>
<dbReference type="Proteomes" id="UP000070544">
    <property type="component" value="Unassembled WGS sequence"/>
</dbReference>
<dbReference type="EMBL" id="KQ965744">
    <property type="protein sequence ID" value="KXS18011.1"/>
    <property type="molecule type" value="Genomic_DNA"/>
</dbReference>
<reference evidence="2 3" key="1">
    <citation type="journal article" date="2015" name="Genome Biol. Evol.">
        <title>Phylogenomic analyses indicate that early fungi evolved digesting cell walls of algal ancestors of land plants.</title>
        <authorList>
            <person name="Chang Y."/>
            <person name="Wang S."/>
            <person name="Sekimoto S."/>
            <person name="Aerts A.L."/>
            <person name="Choi C."/>
            <person name="Clum A."/>
            <person name="LaButti K.M."/>
            <person name="Lindquist E.A."/>
            <person name="Yee Ngan C."/>
            <person name="Ohm R.A."/>
            <person name="Salamov A.A."/>
            <person name="Grigoriev I.V."/>
            <person name="Spatafora J.W."/>
            <person name="Berbee M.L."/>
        </authorList>
    </citation>
    <scope>NUCLEOTIDE SEQUENCE [LARGE SCALE GENOMIC DNA]</scope>
    <source>
        <strain evidence="2 3">JEL478</strain>
    </source>
</reference>
<organism evidence="2 3">
    <name type="scientific">Gonapodya prolifera (strain JEL478)</name>
    <name type="common">Monoblepharis prolifera</name>
    <dbReference type="NCBI Taxonomy" id="1344416"/>
    <lineage>
        <taxon>Eukaryota</taxon>
        <taxon>Fungi</taxon>
        <taxon>Fungi incertae sedis</taxon>
        <taxon>Chytridiomycota</taxon>
        <taxon>Chytridiomycota incertae sedis</taxon>
        <taxon>Monoblepharidomycetes</taxon>
        <taxon>Monoblepharidales</taxon>
        <taxon>Gonapodyaceae</taxon>
        <taxon>Gonapodya</taxon>
    </lineage>
</organism>
<evidence type="ECO:0000256" key="1">
    <source>
        <dbReference type="SAM" id="MobiDB-lite"/>
    </source>
</evidence>